<reference evidence="2" key="1">
    <citation type="submission" date="2016-10" db="EMBL/GenBank/DDBJ databases">
        <authorList>
            <person name="Varghese N."/>
            <person name="Submissions S."/>
        </authorList>
    </citation>
    <scope>NUCLEOTIDE SEQUENCE [LARGE SCALE GENOMIC DNA]</scope>
    <source>
        <strain evidence="2">DSM 45962</strain>
    </source>
</reference>
<dbReference type="Proteomes" id="UP000199022">
    <property type="component" value="Unassembled WGS sequence"/>
</dbReference>
<gene>
    <name evidence="1" type="ORF">SAMN05661030_3387</name>
</gene>
<sequence>MTVHTLCRAGHRGMAAGVHAVVAGGAGDKHATDGLLVATLQPRWWRERALAVVDGDEWVYSKETGDLGARLHADPEHTARLRAVRTSFWTGRHEVDLEGTVLGVRTGQRTRVWTLGDEVVGRSGRVGFWSPVPTLELRDDVPLRHVVFLLWLEHVFTRRNQAAAAAA</sequence>
<accession>A0A1I1SF88</accession>
<dbReference type="RefSeq" id="WP_091561987.1">
    <property type="nucleotide sequence ID" value="NZ_BNAC01000005.1"/>
</dbReference>
<dbReference type="STRING" id="1225127.SAMN05661030_3387"/>
<name>A0A1I1SF88_9ACTN</name>
<evidence type="ECO:0000313" key="1">
    <source>
        <dbReference type="EMBL" id="SFD45111.1"/>
    </source>
</evidence>
<proteinExistence type="predicted"/>
<dbReference type="AlphaFoldDB" id="A0A1I1SF88"/>
<organism evidence="1 2">
    <name type="scientific">Klenkia taihuensis</name>
    <dbReference type="NCBI Taxonomy" id="1225127"/>
    <lineage>
        <taxon>Bacteria</taxon>
        <taxon>Bacillati</taxon>
        <taxon>Actinomycetota</taxon>
        <taxon>Actinomycetes</taxon>
        <taxon>Geodermatophilales</taxon>
        <taxon>Geodermatophilaceae</taxon>
        <taxon>Klenkia</taxon>
    </lineage>
</organism>
<dbReference type="EMBL" id="FOMD01000004">
    <property type="protein sequence ID" value="SFD45111.1"/>
    <property type="molecule type" value="Genomic_DNA"/>
</dbReference>
<dbReference type="OrthoDB" id="5187577at2"/>
<protein>
    <submittedName>
        <fullName evidence="1">Uncharacterized protein</fullName>
    </submittedName>
</protein>
<keyword evidence="2" id="KW-1185">Reference proteome</keyword>
<evidence type="ECO:0000313" key="2">
    <source>
        <dbReference type="Proteomes" id="UP000199022"/>
    </source>
</evidence>